<dbReference type="InterPro" id="IPR003400">
    <property type="entry name" value="ExbD"/>
</dbReference>
<evidence type="ECO:0000256" key="1">
    <source>
        <dbReference type="ARBA" id="ARBA00004162"/>
    </source>
</evidence>
<keyword evidence="3" id="KW-1003">Cell membrane</keyword>
<keyword evidence="10" id="KW-1185">Reference proteome</keyword>
<reference evidence="9 10" key="1">
    <citation type="submission" date="2023-11" db="EMBL/GenBank/DDBJ databases">
        <title>A Novel Polar Bacteriovorax (B. antarcticus) Isolated from the Biocrust in Antarctica.</title>
        <authorList>
            <person name="Mun W."/>
            <person name="Choi S.Y."/>
            <person name="Mitchell R.J."/>
        </authorList>
    </citation>
    <scope>NUCLEOTIDE SEQUENCE [LARGE SCALE GENOMIC DNA]</scope>
    <source>
        <strain evidence="9 10">PP10</strain>
    </source>
</reference>
<name>A0ABU5VSK3_9BACT</name>
<evidence type="ECO:0000256" key="8">
    <source>
        <dbReference type="SAM" id="Phobius"/>
    </source>
</evidence>
<keyword evidence="4 7" id="KW-0812">Transmembrane</keyword>
<evidence type="ECO:0000256" key="4">
    <source>
        <dbReference type="ARBA" id="ARBA00022692"/>
    </source>
</evidence>
<evidence type="ECO:0000256" key="2">
    <source>
        <dbReference type="ARBA" id="ARBA00005811"/>
    </source>
</evidence>
<evidence type="ECO:0000313" key="10">
    <source>
        <dbReference type="Proteomes" id="UP001302274"/>
    </source>
</evidence>
<evidence type="ECO:0000256" key="5">
    <source>
        <dbReference type="ARBA" id="ARBA00022989"/>
    </source>
</evidence>
<protein>
    <submittedName>
        <fullName evidence="9">Biopolymer transporter ExbD</fullName>
    </submittedName>
</protein>
<sequence>MGFSTGKKKGAISDINVTPLVDVMLVLLVIFMVTAPMMLNGIKLDLPKTKEVNPINLNATQVILSLSKSEDYYLGKDKMLIGELIPEIQKQFKENKTDTVFLRADFGLAYGKVAKLMSFLKRGGITKIALVTVTEDKK</sequence>
<organism evidence="9 10">
    <name type="scientific">Bacteriovorax antarcticus</name>
    <dbReference type="NCBI Taxonomy" id="3088717"/>
    <lineage>
        <taxon>Bacteria</taxon>
        <taxon>Pseudomonadati</taxon>
        <taxon>Bdellovibrionota</taxon>
        <taxon>Bacteriovoracia</taxon>
        <taxon>Bacteriovoracales</taxon>
        <taxon>Bacteriovoracaceae</taxon>
        <taxon>Bacteriovorax</taxon>
    </lineage>
</organism>
<comment type="subcellular location">
    <subcellularLocation>
        <location evidence="1">Cell membrane</location>
        <topology evidence="1">Single-pass membrane protein</topology>
    </subcellularLocation>
    <subcellularLocation>
        <location evidence="7">Cell membrane</location>
        <topology evidence="7">Single-pass type II membrane protein</topology>
    </subcellularLocation>
</comment>
<comment type="similarity">
    <text evidence="2 7">Belongs to the ExbD/TolR family.</text>
</comment>
<evidence type="ECO:0000256" key="6">
    <source>
        <dbReference type="ARBA" id="ARBA00023136"/>
    </source>
</evidence>
<dbReference type="RefSeq" id="WP_323575176.1">
    <property type="nucleotide sequence ID" value="NZ_JAYGJQ010000001.1"/>
</dbReference>
<accession>A0ABU5VSK3</accession>
<keyword evidence="6 8" id="KW-0472">Membrane</keyword>
<proteinExistence type="inferred from homology"/>
<comment type="caution">
    <text evidence="9">The sequence shown here is derived from an EMBL/GenBank/DDBJ whole genome shotgun (WGS) entry which is preliminary data.</text>
</comment>
<keyword evidence="5 8" id="KW-1133">Transmembrane helix</keyword>
<feature type="transmembrane region" description="Helical" evidence="8">
    <location>
        <begin position="20"/>
        <end position="39"/>
    </location>
</feature>
<evidence type="ECO:0000313" key="9">
    <source>
        <dbReference type="EMBL" id="MEA9355577.1"/>
    </source>
</evidence>
<dbReference type="PANTHER" id="PTHR30558:SF7">
    <property type="entry name" value="TOL-PAL SYSTEM PROTEIN TOLR"/>
    <property type="match status" value="1"/>
</dbReference>
<evidence type="ECO:0000256" key="3">
    <source>
        <dbReference type="ARBA" id="ARBA00022475"/>
    </source>
</evidence>
<dbReference type="PANTHER" id="PTHR30558">
    <property type="entry name" value="EXBD MEMBRANE COMPONENT OF PMF-DRIVEN MACROMOLECULE IMPORT SYSTEM"/>
    <property type="match status" value="1"/>
</dbReference>
<dbReference type="Pfam" id="PF02472">
    <property type="entry name" value="ExbD"/>
    <property type="match status" value="1"/>
</dbReference>
<dbReference type="Gene3D" id="3.30.420.270">
    <property type="match status" value="1"/>
</dbReference>
<keyword evidence="7" id="KW-0813">Transport</keyword>
<evidence type="ECO:0000256" key="7">
    <source>
        <dbReference type="RuleBase" id="RU003879"/>
    </source>
</evidence>
<dbReference type="Proteomes" id="UP001302274">
    <property type="component" value="Unassembled WGS sequence"/>
</dbReference>
<dbReference type="EMBL" id="JAYGJQ010000001">
    <property type="protein sequence ID" value="MEA9355577.1"/>
    <property type="molecule type" value="Genomic_DNA"/>
</dbReference>
<keyword evidence="7" id="KW-0653">Protein transport</keyword>
<gene>
    <name evidence="9" type="ORF">SHI21_05175</name>
</gene>